<dbReference type="Pfam" id="PF00043">
    <property type="entry name" value="GST_C"/>
    <property type="match status" value="1"/>
</dbReference>
<dbReference type="InterPro" id="IPR050983">
    <property type="entry name" value="GST_Omega/HSP26"/>
</dbReference>
<dbReference type="PANTHER" id="PTHR43968:SF6">
    <property type="entry name" value="GLUTATHIONE S-TRANSFERASE OMEGA"/>
    <property type="match status" value="1"/>
</dbReference>
<dbReference type="InterPro" id="IPR004045">
    <property type="entry name" value="Glutathione_S-Trfase_N"/>
</dbReference>
<evidence type="ECO:0000313" key="4">
    <source>
        <dbReference type="Proteomes" id="UP001056035"/>
    </source>
</evidence>
<dbReference type="PROSITE" id="PS50405">
    <property type="entry name" value="GST_CTER"/>
    <property type="match status" value="1"/>
</dbReference>
<keyword evidence="4" id="KW-1185">Reference proteome</keyword>
<protein>
    <submittedName>
        <fullName evidence="3">Glutathione S-transferase family protein</fullName>
    </submittedName>
</protein>
<dbReference type="InterPro" id="IPR040079">
    <property type="entry name" value="Glutathione_S-Trfase"/>
</dbReference>
<dbReference type="Proteomes" id="UP001056035">
    <property type="component" value="Chromosome"/>
</dbReference>
<dbReference type="SFLD" id="SFLDG00358">
    <property type="entry name" value="Main_(cytGST)"/>
    <property type="match status" value="1"/>
</dbReference>
<feature type="domain" description="GST C-terminal" evidence="2">
    <location>
        <begin position="87"/>
        <end position="216"/>
    </location>
</feature>
<gene>
    <name evidence="3" type="ORF">NBH00_04670</name>
</gene>
<dbReference type="SUPFAM" id="SSF47616">
    <property type="entry name" value="GST C-terminal domain-like"/>
    <property type="match status" value="1"/>
</dbReference>
<reference evidence="3 4" key="1">
    <citation type="submission" date="2022-06" db="EMBL/GenBank/DDBJ databases">
        <title>Paraconexibacter antarcticus.</title>
        <authorList>
            <person name="Kim C.S."/>
        </authorList>
    </citation>
    <scope>NUCLEOTIDE SEQUENCE [LARGE SCALE GENOMIC DNA]</scope>
    <source>
        <strain evidence="3 4">02-257</strain>
    </source>
</reference>
<dbReference type="InterPro" id="IPR004046">
    <property type="entry name" value="GST_C"/>
</dbReference>
<dbReference type="SUPFAM" id="SSF52833">
    <property type="entry name" value="Thioredoxin-like"/>
    <property type="match status" value="1"/>
</dbReference>
<evidence type="ECO:0000259" key="2">
    <source>
        <dbReference type="PROSITE" id="PS50405"/>
    </source>
</evidence>
<dbReference type="Gene3D" id="3.40.30.10">
    <property type="entry name" value="Glutaredoxin"/>
    <property type="match status" value="1"/>
</dbReference>
<dbReference type="PROSITE" id="PS50404">
    <property type="entry name" value="GST_NTER"/>
    <property type="match status" value="1"/>
</dbReference>
<dbReference type="InterPro" id="IPR010987">
    <property type="entry name" value="Glutathione-S-Trfase_C-like"/>
</dbReference>
<dbReference type="PANTHER" id="PTHR43968">
    <property type="match status" value="1"/>
</dbReference>
<dbReference type="Pfam" id="PF13417">
    <property type="entry name" value="GST_N_3"/>
    <property type="match status" value="1"/>
</dbReference>
<dbReference type="EMBL" id="CP098502">
    <property type="protein sequence ID" value="UTI65509.1"/>
    <property type="molecule type" value="Genomic_DNA"/>
</dbReference>
<proteinExistence type="predicted"/>
<name>A0ABY5DVB7_9ACTN</name>
<sequence length="216" mass="23833">MSDLPRLWSFAASPFAGKARVAFAEKGIEYELLEVHPAKRPPRLKELNPLGRVPVLEVEGALPMRESSVICDYLEETCPEPALWPADPAARAWARAWAKYVDDGIAVNFFLGMRKLAFGRDADDPEDITERLHVIVPRQYPRLEDALGVHDGPWLCGEQFTYADVAGMAAAVRIPQWAPQLAPDPAERPRVAAWMDALRARPSAAAIEAKGTPVEA</sequence>
<feature type="domain" description="GST N-terminal" evidence="1">
    <location>
        <begin position="3"/>
        <end position="82"/>
    </location>
</feature>
<evidence type="ECO:0000259" key="1">
    <source>
        <dbReference type="PROSITE" id="PS50404"/>
    </source>
</evidence>
<accession>A0ABY5DVB7</accession>
<dbReference type="Gene3D" id="1.20.1050.10">
    <property type="match status" value="1"/>
</dbReference>
<evidence type="ECO:0000313" key="3">
    <source>
        <dbReference type="EMBL" id="UTI65509.1"/>
    </source>
</evidence>
<dbReference type="RefSeq" id="WP_254572189.1">
    <property type="nucleotide sequence ID" value="NZ_CP098502.1"/>
</dbReference>
<dbReference type="CDD" id="cd00570">
    <property type="entry name" value="GST_N_family"/>
    <property type="match status" value="1"/>
</dbReference>
<dbReference type="InterPro" id="IPR036282">
    <property type="entry name" value="Glutathione-S-Trfase_C_sf"/>
</dbReference>
<organism evidence="3 4">
    <name type="scientific">Paraconexibacter antarcticus</name>
    <dbReference type="NCBI Taxonomy" id="2949664"/>
    <lineage>
        <taxon>Bacteria</taxon>
        <taxon>Bacillati</taxon>
        <taxon>Actinomycetota</taxon>
        <taxon>Thermoleophilia</taxon>
        <taxon>Solirubrobacterales</taxon>
        <taxon>Paraconexibacteraceae</taxon>
        <taxon>Paraconexibacter</taxon>
    </lineage>
</organism>
<dbReference type="InterPro" id="IPR036249">
    <property type="entry name" value="Thioredoxin-like_sf"/>
</dbReference>
<dbReference type="SFLD" id="SFLDS00019">
    <property type="entry name" value="Glutathione_Transferase_(cytos"/>
    <property type="match status" value="1"/>
</dbReference>